<dbReference type="Proteomes" id="UP000257076">
    <property type="component" value="Unassembled WGS sequence"/>
</dbReference>
<dbReference type="AlphaFoldDB" id="A0A3E0AY42"/>
<evidence type="ECO:0000256" key="2">
    <source>
        <dbReference type="SAM" id="SignalP"/>
    </source>
</evidence>
<accession>A0A3E0AY42</accession>
<comment type="caution">
    <text evidence="3">The sequence shown here is derived from an EMBL/GenBank/DDBJ whole genome shotgun (WGS) entry which is preliminary data.</text>
</comment>
<dbReference type="PROSITE" id="PS51257">
    <property type="entry name" value="PROKAR_LIPOPROTEIN"/>
    <property type="match status" value="1"/>
</dbReference>
<organism evidence="3 4">
    <name type="scientific">Jeotgalicoccus halotolerans</name>
    <dbReference type="NCBI Taxonomy" id="157227"/>
    <lineage>
        <taxon>Bacteria</taxon>
        <taxon>Bacillati</taxon>
        <taxon>Bacillota</taxon>
        <taxon>Bacilli</taxon>
        <taxon>Bacillales</taxon>
        <taxon>Staphylococcaceae</taxon>
        <taxon>Jeotgalicoccus</taxon>
    </lineage>
</organism>
<dbReference type="RefSeq" id="WP_162842282.1">
    <property type="nucleotide sequence ID" value="NZ_CBCSHX010000002.1"/>
</dbReference>
<feature type="compositionally biased region" description="Acidic residues" evidence="1">
    <location>
        <begin position="72"/>
        <end position="82"/>
    </location>
</feature>
<sequence>MRWLILMLAGAFILTGCSNTDEPPIDEPETSEADTEESVTEETETTETADEEDAESEEESDENASVNTENISETEEAEEAAEPVDVMEGTELVSGYWINYSGEDDARSYMTRTEPMEYIPEQDYTVTAAAYVSYFYGSEFIKTNNYGHDGPHIIEQVPEADRIIVSFNDSEKDTVQLINEGREDASAGNEVNTTPDDLVGRGKPVEEGMQGTIMFGQDFLSGDDVFTGERIDDKGNFVEDADYYVTGALKYTPSEDYVITSPAYISFYNGRRFIETVEITAVPAYLPEVSGANYINISFNDDYLFELNIIELD</sequence>
<dbReference type="EMBL" id="QUMW01000010">
    <property type="protein sequence ID" value="REG24674.1"/>
    <property type="molecule type" value="Genomic_DNA"/>
</dbReference>
<gene>
    <name evidence="3" type="ORF">DFR63_0981</name>
</gene>
<feature type="signal peptide" evidence="2">
    <location>
        <begin position="1"/>
        <end position="20"/>
    </location>
</feature>
<feature type="compositionally biased region" description="Acidic residues" evidence="1">
    <location>
        <begin position="23"/>
        <end position="62"/>
    </location>
</feature>
<evidence type="ECO:0000256" key="1">
    <source>
        <dbReference type="SAM" id="MobiDB-lite"/>
    </source>
</evidence>
<evidence type="ECO:0000313" key="3">
    <source>
        <dbReference type="EMBL" id="REG24674.1"/>
    </source>
</evidence>
<reference evidence="3 4" key="1">
    <citation type="submission" date="2018-08" db="EMBL/GenBank/DDBJ databases">
        <title>Genomic Encyclopedia of Type Strains, Phase IV (KMG-IV): sequencing the most valuable type-strain genomes for metagenomic binning, comparative biology and taxonomic classification.</title>
        <authorList>
            <person name="Goeker M."/>
        </authorList>
    </citation>
    <scope>NUCLEOTIDE SEQUENCE [LARGE SCALE GENOMIC DNA]</scope>
    <source>
        <strain evidence="3 4">DSM 17274</strain>
    </source>
</reference>
<protein>
    <recommendedName>
        <fullName evidence="5">Lipoprotein</fullName>
    </recommendedName>
</protein>
<keyword evidence="4" id="KW-1185">Reference proteome</keyword>
<feature type="chain" id="PRO_5017664731" description="Lipoprotein" evidence="2">
    <location>
        <begin position="21"/>
        <end position="313"/>
    </location>
</feature>
<keyword evidence="2" id="KW-0732">Signal</keyword>
<feature type="region of interest" description="Disordered" evidence="1">
    <location>
        <begin position="16"/>
        <end position="88"/>
    </location>
</feature>
<evidence type="ECO:0008006" key="5">
    <source>
        <dbReference type="Google" id="ProtNLM"/>
    </source>
</evidence>
<proteinExistence type="predicted"/>
<name>A0A3E0AY42_9STAP</name>
<evidence type="ECO:0000313" key="4">
    <source>
        <dbReference type="Proteomes" id="UP000257076"/>
    </source>
</evidence>